<evidence type="ECO:0000313" key="2">
    <source>
        <dbReference type="EMBL" id="CAF1499191.1"/>
    </source>
</evidence>
<gene>
    <name evidence="2" type="ORF">SEV965_LOCUS35979</name>
</gene>
<reference evidence="2" key="1">
    <citation type="submission" date="2021-02" db="EMBL/GenBank/DDBJ databases">
        <authorList>
            <person name="Nowell W R."/>
        </authorList>
    </citation>
    <scope>NUCLEOTIDE SEQUENCE</scope>
</reference>
<evidence type="ECO:0000256" key="1">
    <source>
        <dbReference type="SAM" id="Phobius"/>
    </source>
</evidence>
<dbReference type="AlphaFoldDB" id="A0A815SWB8"/>
<protein>
    <submittedName>
        <fullName evidence="2">Uncharacterized protein</fullName>
    </submittedName>
</protein>
<keyword evidence="1" id="KW-0472">Membrane</keyword>
<evidence type="ECO:0000313" key="3">
    <source>
        <dbReference type="Proteomes" id="UP000663889"/>
    </source>
</evidence>
<proteinExistence type="predicted"/>
<dbReference type="Proteomes" id="UP000663889">
    <property type="component" value="Unassembled WGS sequence"/>
</dbReference>
<name>A0A815SWB8_9BILA</name>
<keyword evidence="1" id="KW-0812">Transmembrane</keyword>
<feature type="transmembrane region" description="Helical" evidence="1">
    <location>
        <begin position="342"/>
        <end position="364"/>
    </location>
</feature>
<sequence>MILSMYNVDLPKRSPLPAATLAITAMNSSVPSRFLLNDTISVMVSNLMIEEWQFNIDYDHYYAACAPASCTYTISRRLDIIYIVTTIVGLFGGLSLSLRIIIPFVAQLIYWVFITCRERQVVENRVLITASVLSRAAFELQTTRIIADFIERTPNYFRRILFFIIELLRNTLPPTAFNTDWLLEFTDWSREYLLQSVPRMFSNGTCNCVTSTTCQEPMRIGPPDLVIPGLVVGCWPIDGLGMSTLECFYSSSCIELIINFLNYYTQMDGSPPVDFVLPTVPTLIVTPLNSSIPSRFPPNITIGKIIDELFIEQWSNKSIYENYFAACAPSVCRYEYASRNSIVYVIPLILSLYGGLTITLRFIVWNGSRIYYKIKARFSNRNTIVQPFNNDNI</sequence>
<dbReference type="EMBL" id="CAJNOU010006203">
    <property type="protein sequence ID" value="CAF1499191.1"/>
    <property type="molecule type" value="Genomic_DNA"/>
</dbReference>
<feature type="transmembrane region" description="Helical" evidence="1">
    <location>
        <begin position="80"/>
        <end position="113"/>
    </location>
</feature>
<keyword evidence="1" id="KW-1133">Transmembrane helix</keyword>
<accession>A0A815SWB8</accession>
<comment type="caution">
    <text evidence="2">The sequence shown here is derived from an EMBL/GenBank/DDBJ whole genome shotgun (WGS) entry which is preliminary data.</text>
</comment>
<organism evidence="2 3">
    <name type="scientific">Rotaria sordida</name>
    <dbReference type="NCBI Taxonomy" id="392033"/>
    <lineage>
        <taxon>Eukaryota</taxon>
        <taxon>Metazoa</taxon>
        <taxon>Spiralia</taxon>
        <taxon>Gnathifera</taxon>
        <taxon>Rotifera</taxon>
        <taxon>Eurotatoria</taxon>
        <taxon>Bdelloidea</taxon>
        <taxon>Philodinida</taxon>
        <taxon>Philodinidae</taxon>
        <taxon>Rotaria</taxon>
    </lineage>
</organism>